<dbReference type="GO" id="GO:0008270">
    <property type="term" value="F:zinc ion binding"/>
    <property type="evidence" value="ECO:0007669"/>
    <property type="project" value="UniProtKB-KW"/>
</dbReference>
<keyword evidence="7" id="KW-0479">Metal-binding</keyword>
<comment type="catalytic activity">
    <reaction evidence="10">
        <text>L-arginyl-[protein] + 2 S-adenosyl-L-methionine = N(omega),N(omega)-dimethyl-L-arginyl-[protein] + 2 S-adenosyl-L-homocysteine + 2 H(+)</text>
        <dbReference type="Rhea" id="RHEA:48096"/>
        <dbReference type="Rhea" id="RHEA-COMP:10532"/>
        <dbReference type="Rhea" id="RHEA-COMP:11991"/>
        <dbReference type="ChEBI" id="CHEBI:15378"/>
        <dbReference type="ChEBI" id="CHEBI:29965"/>
        <dbReference type="ChEBI" id="CHEBI:57856"/>
        <dbReference type="ChEBI" id="CHEBI:59789"/>
        <dbReference type="ChEBI" id="CHEBI:61897"/>
        <dbReference type="EC" id="2.1.1.319"/>
    </reaction>
    <physiologicalReaction direction="left-to-right" evidence="10">
        <dbReference type="Rhea" id="RHEA:48097"/>
    </physiologicalReaction>
</comment>
<evidence type="ECO:0000256" key="5">
    <source>
        <dbReference type="ARBA" id="ARBA00022679"/>
    </source>
</evidence>
<dbReference type="Pfam" id="PF22528">
    <property type="entry name" value="PRMT_C"/>
    <property type="match status" value="2"/>
</dbReference>
<evidence type="ECO:0000256" key="3">
    <source>
        <dbReference type="ARBA" id="ARBA00022490"/>
    </source>
</evidence>
<dbReference type="GO" id="GO:0042054">
    <property type="term" value="F:histone methyltransferase activity"/>
    <property type="evidence" value="ECO:0007669"/>
    <property type="project" value="TreeGrafter"/>
</dbReference>
<feature type="domain" description="Protein arginine N-methyltransferase" evidence="17">
    <location>
        <begin position="524"/>
        <end position="586"/>
    </location>
</feature>
<reference evidence="19" key="2">
    <citation type="submission" date="2015-01" db="EMBL/GenBank/DDBJ databases">
        <title>Evolutionary Origins and Diversification of the Mycorrhizal Mutualists.</title>
        <authorList>
            <consortium name="DOE Joint Genome Institute"/>
            <consortium name="Mycorrhizal Genomics Consortium"/>
            <person name="Kohler A."/>
            <person name="Kuo A."/>
            <person name="Nagy L.G."/>
            <person name="Floudas D."/>
            <person name="Copeland A."/>
            <person name="Barry K.W."/>
            <person name="Cichocki N."/>
            <person name="Veneault-Fourrey C."/>
            <person name="LaButti K."/>
            <person name="Lindquist E.A."/>
            <person name="Lipzen A."/>
            <person name="Lundell T."/>
            <person name="Morin E."/>
            <person name="Murat C."/>
            <person name="Riley R."/>
            <person name="Ohm R."/>
            <person name="Sun H."/>
            <person name="Tunlid A."/>
            <person name="Henrissat B."/>
            <person name="Grigoriev I.V."/>
            <person name="Hibbett D.S."/>
            <person name="Martin F."/>
        </authorList>
    </citation>
    <scope>NUCLEOTIDE SEQUENCE [LARGE SCALE GENOMIC DNA]</scope>
    <source>
        <strain evidence="19">ATCC 200175</strain>
    </source>
</reference>
<dbReference type="HOGENOM" id="CLU_017375_6_1_1"/>
<dbReference type="PROSITE" id="PS51678">
    <property type="entry name" value="SAM_MT_PRMT"/>
    <property type="match status" value="1"/>
</dbReference>
<organism evidence="18 19">
    <name type="scientific">Paxillus involutus ATCC 200175</name>
    <dbReference type="NCBI Taxonomy" id="664439"/>
    <lineage>
        <taxon>Eukaryota</taxon>
        <taxon>Fungi</taxon>
        <taxon>Dikarya</taxon>
        <taxon>Basidiomycota</taxon>
        <taxon>Agaricomycotina</taxon>
        <taxon>Agaricomycetes</taxon>
        <taxon>Agaricomycetidae</taxon>
        <taxon>Boletales</taxon>
        <taxon>Paxilineae</taxon>
        <taxon>Paxillaceae</taxon>
        <taxon>Paxillus</taxon>
    </lineage>
</organism>
<dbReference type="PANTHER" id="PTHR11006">
    <property type="entry name" value="PROTEIN ARGININE N-METHYLTRANSFERASE"/>
    <property type="match status" value="1"/>
</dbReference>
<feature type="domain" description="Protein arginine N-methyltransferase" evidence="17">
    <location>
        <begin position="378"/>
        <end position="478"/>
    </location>
</feature>
<gene>
    <name evidence="18" type="ORF">PAXINDRAFT_17605</name>
</gene>
<keyword evidence="13" id="KW-0175">Coiled coil</keyword>
<reference evidence="18 19" key="1">
    <citation type="submission" date="2014-06" db="EMBL/GenBank/DDBJ databases">
        <authorList>
            <consortium name="DOE Joint Genome Institute"/>
            <person name="Kuo A."/>
            <person name="Kohler A."/>
            <person name="Nagy L.G."/>
            <person name="Floudas D."/>
            <person name="Copeland A."/>
            <person name="Barry K.W."/>
            <person name="Cichocki N."/>
            <person name="Veneault-Fourrey C."/>
            <person name="LaButti K."/>
            <person name="Lindquist E.A."/>
            <person name="Lipzen A."/>
            <person name="Lundell T."/>
            <person name="Morin E."/>
            <person name="Murat C."/>
            <person name="Sun H."/>
            <person name="Tunlid A."/>
            <person name="Henrissat B."/>
            <person name="Grigoriev I.V."/>
            <person name="Hibbett D.S."/>
            <person name="Martin F."/>
            <person name="Nordberg H.P."/>
            <person name="Cantor M.N."/>
            <person name="Hua S.X."/>
        </authorList>
    </citation>
    <scope>NUCLEOTIDE SEQUENCE [LARGE SCALE GENOMIC DNA]</scope>
    <source>
        <strain evidence="18 19">ATCC 200175</strain>
    </source>
</reference>
<dbReference type="GO" id="GO:0032259">
    <property type="term" value="P:methylation"/>
    <property type="evidence" value="ECO:0007669"/>
    <property type="project" value="UniProtKB-KW"/>
</dbReference>
<evidence type="ECO:0000259" key="16">
    <source>
        <dbReference type="Pfam" id="PF21137"/>
    </source>
</evidence>
<dbReference type="PANTHER" id="PTHR11006:SF53">
    <property type="entry name" value="PROTEIN ARGININE N-METHYLTRANSFERASE 3"/>
    <property type="match status" value="1"/>
</dbReference>
<dbReference type="OrthoDB" id="7848332at2759"/>
<keyword evidence="8" id="KW-0863">Zinc-finger</keyword>
<evidence type="ECO:0000259" key="15">
    <source>
        <dbReference type="Pfam" id="PF13649"/>
    </source>
</evidence>
<keyword evidence="4 12" id="KW-0489">Methyltransferase</keyword>
<dbReference type="AlphaFoldDB" id="A0A0C9TQ65"/>
<feature type="coiled-coil region" evidence="13">
    <location>
        <begin position="160"/>
        <end position="187"/>
    </location>
</feature>
<keyword evidence="5 12" id="KW-0808">Transferase</keyword>
<feature type="region of interest" description="Disordered" evidence="14">
    <location>
        <begin position="1"/>
        <end position="34"/>
    </location>
</feature>
<dbReference type="CDD" id="cd02440">
    <property type="entry name" value="AdoMet_MTases"/>
    <property type="match status" value="1"/>
</dbReference>
<evidence type="ECO:0000256" key="4">
    <source>
        <dbReference type="ARBA" id="ARBA00022603"/>
    </source>
</evidence>
<dbReference type="GO" id="GO:0005829">
    <property type="term" value="C:cytosol"/>
    <property type="evidence" value="ECO:0007669"/>
    <property type="project" value="UniProtKB-SubCell"/>
</dbReference>
<dbReference type="SUPFAM" id="SSF57667">
    <property type="entry name" value="beta-beta-alpha zinc fingers"/>
    <property type="match status" value="1"/>
</dbReference>
<evidence type="ECO:0000259" key="17">
    <source>
        <dbReference type="Pfam" id="PF22528"/>
    </source>
</evidence>
<feature type="region of interest" description="Disordered" evidence="14">
    <location>
        <begin position="141"/>
        <end position="160"/>
    </location>
</feature>
<evidence type="ECO:0000313" key="19">
    <source>
        <dbReference type="Proteomes" id="UP000053647"/>
    </source>
</evidence>
<evidence type="ECO:0000256" key="10">
    <source>
        <dbReference type="ARBA" id="ARBA00047384"/>
    </source>
</evidence>
<feature type="domain" description="Methyltransferase" evidence="15">
    <location>
        <begin position="270"/>
        <end position="369"/>
    </location>
</feature>
<dbReference type="Pfam" id="PF13649">
    <property type="entry name" value="Methyltransf_25"/>
    <property type="match status" value="1"/>
</dbReference>
<name>A0A0C9TQ65_PAXIN</name>
<keyword evidence="6 12" id="KW-0949">S-adenosyl-L-methionine</keyword>
<feature type="compositionally biased region" description="Low complexity" evidence="14">
    <location>
        <begin position="150"/>
        <end position="160"/>
    </location>
</feature>
<evidence type="ECO:0000256" key="9">
    <source>
        <dbReference type="ARBA" id="ARBA00022833"/>
    </source>
</evidence>
<dbReference type="Pfam" id="PF21137">
    <property type="entry name" value="ANM3_C2H2_Zf"/>
    <property type="match status" value="1"/>
</dbReference>
<evidence type="ECO:0000256" key="6">
    <source>
        <dbReference type="ARBA" id="ARBA00022691"/>
    </source>
</evidence>
<dbReference type="Gene3D" id="3.40.50.150">
    <property type="entry name" value="Vaccinia Virus protein VP39"/>
    <property type="match status" value="1"/>
</dbReference>
<dbReference type="InterPro" id="IPR049482">
    <property type="entry name" value="ANM3-like_C2H2_Zf"/>
</dbReference>
<evidence type="ECO:0000256" key="7">
    <source>
        <dbReference type="ARBA" id="ARBA00022723"/>
    </source>
</evidence>
<dbReference type="InterPro" id="IPR055135">
    <property type="entry name" value="PRMT_dom"/>
</dbReference>
<evidence type="ECO:0000256" key="8">
    <source>
        <dbReference type="ARBA" id="ARBA00022771"/>
    </source>
</evidence>
<comment type="subcellular location">
    <subcellularLocation>
        <location evidence="1">Cytoplasm</location>
        <location evidence="1">Cytosol</location>
    </subcellularLocation>
</comment>
<evidence type="ECO:0000256" key="13">
    <source>
        <dbReference type="SAM" id="Coils"/>
    </source>
</evidence>
<proteinExistence type="predicted"/>
<evidence type="ECO:0000313" key="18">
    <source>
        <dbReference type="EMBL" id="KIJ09306.1"/>
    </source>
</evidence>
<keyword evidence="3" id="KW-0963">Cytoplasm</keyword>
<accession>A0A0C9TQ65</accession>
<feature type="domain" description="Protein arginine N-methyltransferase 3-like C2H2 zinc finger" evidence="16">
    <location>
        <begin position="80"/>
        <end position="125"/>
    </location>
</feature>
<dbReference type="GO" id="GO:0005634">
    <property type="term" value="C:nucleus"/>
    <property type="evidence" value="ECO:0007669"/>
    <property type="project" value="TreeGrafter"/>
</dbReference>
<dbReference type="GO" id="GO:0035242">
    <property type="term" value="F:protein-arginine omega-N asymmetric methyltransferase activity"/>
    <property type="evidence" value="ECO:0007669"/>
    <property type="project" value="UniProtKB-EC"/>
</dbReference>
<protein>
    <recommendedName>
        <fullName evidence="2">type I protein arginine methyltransferase</fullName>
        <ecNumber evidence="2">2.1.1.319</ecNumber>
    </recommendedName>
</protein>
<dbReference type="EMBL" id="KN819478">
    <property type="protein sequence ID" value="KIJ09306.1"/>
    <property type="molecule type" value="Genomic_DNA"/>
</dbReference>
<evidence type="ECO:0000256" key="14">
    <source>
        <dbReference type="SAM" id="MobiDB-lite"/>
    </source>
</evidence>
<dbReference type="InterPro" id="IPR025799">
    <property type="entry name" value="Arg_MeTrfase"/>
</dbReference>
<feature type="compositionally biased region" description="Acidic residues" evidence="14">
    <location>
        <begin position="25"/>
        <end position="34"/>
    </location>
</feature>
<keyword evidence="19" id="KW-1185">Reference proteome</keyword>
<dbReference type="SUPFAM" id="SSF53335">
    <property type="entry name" value="S-adenosyl-L-methionine-dependent methyltransferases"/>
    <property type="match status" value="1"/>
</dbReference>
<evidence type="ECO:0000256" key="2">
    <source>
        <dbReference type="ARBA" id="ARBA00011925"/>
    </source>
</evidence>
<dbReference type="Gene3D" id="2.70.160.11">
    <property type="entry name" value="Hnrnp arginine n-methyltransferase1"/>
    <property type="match status" value="1"/>
</dbReference>
<dbReference type="InterPro" id="IPR029063">
    <property type="entry name" value="SAM-dependent_MTases_sf"/>
</dbReference>
<dbReference type="InterPro" id="IPR041698">
    <property type="entry name" value="Methyltransf_25"/>
</dbReference>
<dbReference type="EC" id="2.1.1.319" evidence="2"/>
<comment type="catalytic activity">
    <reaction evidence="11">
        <text>L-arginyl-[protein] + S-adenosyl-L-methionine = N(omega)-methyl-L-arginyl-[protein] + S-adenosyl-L-homocysteine + H(+)</text>
        <dbReference type="Rhea" id="RHEA:48100"/>
        <dbReference type="Rhea" id="RHEA-COMP:10532"/>
        <dbReference type="Rhea" id="RHEA-COMP:11990"/>
        <dbReference type="ChEBI" id="CHEBI:15378"/>
        <dbReference type="ChEBI" id="CHEBI:29965"/>
        <dbReference type="ChEBI" id="CHEBI:57856"/>
        <dbReference type="ChEBI" id="CHEBI:59789"/>
        <dbReference type="ChEBI" id="CHEBI:65280"/>
    </reaction>
    <physiologicalReaction direction="left-to-right" evidence="11">
        <dbReference type="Rhea" id="RHEA:48101"/>
    </physiologicalReaction>
</comment>
<dbReference type="InterPro" id="IPR036236">
    <property type="entry name" value="Znf_C2H2_sf"/>
</dbReference>
<sequence length="604" mass="67476">MSIRFAIPPSTQDDVDDHSTSSGSDSEDYIEEDNNFEDWVSDQAQIQPCRSLFEDKSFPTSEGALEFDRSTHGFDLDATCKVLKLDLHRRIRLINFIRKHNSTPTDVGNLTGAESFFSSDEYLIPVIEDDPLLQLEFDDEWSDDEDSRSTRLPSSPPSDLSSALRRIQILEEKLSQAKTDMTDYRKLVTQKLDISSITEIINEPPPSTSKAPGDDDTHYFQSYGYNAPRKLMGGSCDADIHAVMIQDKVRTSTYASFILTNPIVFRDAVVLDVGCGTGILSLFAAKSGAKHVYAVEASDIADKAERIVRANGLEDVITVIRGKVEEIKLPDDVSHVDIIISEWMGYALLYESMLDSVLYARDKFLRPDGGVMAPSQCRIMLALCEGSEIMKDRVDFWGDVYGFDLSEMAQEVWNEAIVDVVGPDSVVSEPYLLKDLHLKTITPRQLDFTSTFTLISTSSMRTKIHGLVLYFDTFFTTTCEPLSPDVPVRLIKDGDVTLAEVWPVGGKPARHRRASIGPGLKQKEQKKVISFSTGPTSQPTHWKQTLFLLKDPILAEEGTVVSGTFYCKKSEGNSRELDVEIHYSVRKDAEAPAGDVVVQMYKVR</sequence>
<evidence type="ECO:0000256" key="12">
    <source>
        <dbReference type="PROSITE-ProRule" id="PRU01015"/>
    </source>
</evidence>
<dbReference type="FunFam" id="3.40.50.150:FF:000003">
    <property type="entry name" value="Blast:Protein arginine N-methyltransferase 1"/>
    <property type="match status" value="1"/>
</dbReference>
<dbReference type="Proteomes" id="UP000053647">
    <property type="component" value="Unassembled WGS sequence"/>
</dbReference>
<evidence type="ECO:0000256" key="11">
    <source>
        <dbReference type="ARBA" id="ARBA00049303"/>
    </source>
</evidence>
<keyword evidence="9" id="KW-0862">Zinc</keyword>
<evidence type="ECO:0000256" key="1">
    <source>
        <dbReference type="ARBA" id="ARBA00004514"/>
    </source>
</evidence>